<dbReference type="SMART" id="SM00220">
    <property type="entry name" value="S_TKc"/>
    <property type="match status" value="1"/>
</dbReference>
<feature type="domain" description="Protein kinase" evidence="17">
    <location>
        <begin position="301"/>
        <end position="582"/>
    </location>
</feature>
<keyword evidence="8" id="KW-0418">Kinase</keyword>
<dbReference type="PROSITE" id="PS01186">
    <property type="entry name" value="EGF_2"/>
    <property type="match status" value="1"/>
</dbReference>
<evidence type="ECO:0000256" key="13">
    <source>
        <dbReference type="ARBA" id="ARBA00023180"/>
    </source>
</evidence>
<sequence>MGCGNLALMKSNDDDTSTAGCVSICNLTSGELVFPKKKTGESGCYGINCCQTTIPPSSWFMNPSLESIDSRGRCKTAFMVDQEWFNYKVTDLHAVQEMEYVPVVLDWAIFNGTCELSATMNASGVNSFCGSNAYCSQEPLIGDGNRCFCNKGYEGNPYLPRGCQDINECLDQNLNRCNMTCTNTPGSYSCSCLDGYVSYDTYNCYKLSEIYVKASRVYGKRSRVKAVVIGTGTSFGVLLLLLGMWWLYKIVKRRKKLRLKEKFFKRNGGLLLQQQLSSGECNVDKIKLFTSKELEKATDHYNENRILGQGGQGTVYKGMLIDGRIVAIKKSKMVDEGKLEQFINEVVILSQIIHRNVVKLLGCCLETEVPQLVYEYIPNGTLSQYIHDHNEEFPVSWEMHLRIAVEVASAVYYLHSAASIPIYHRDIKSSNILLDDKYRAKVSDFGTSRTIAVDQTHLTTRVHGTLGYLDPEYFQSSQFTEKSDVYSFGVVLVELLTGQKPISSNKCEEGRNLVSYFLFSMKENRWFDIIDARIVRDSDKEQIMAVANLAKRCLNLNGKKRPTMKEVAMELEGIKNSNGGFIMQRNYEQAEYAVTELSGPWDAASTSTMPPLDDRTASSLDIQPLLVHTS</sequence>
<comment type="subcellular location">
    <subcellularLocation>
        <location evidence="1">Membrane</location>
        <topology evidence="1">Single-pass type I membrane protein</topology>
    </subcellularLocation>
</comment>
<keyword evidence="6" id="KW-0732">Signal</keyword>
<accession>A0AAP0X103</accession>
<dbReference type="SUPFAM" id="SSF57196">
    <property type="entry name" value="EGF/Laminin"/>
    <property type="match status" value="1"/>
</dbReference>
<evidence type="ECO:0000256" key="7">
    <source>
        <dbReference type="ARBA" id="ARBA00022741"/>
    </source>
</evidence>
<dbReference type="GO" id="GO:0005509">
    <property type="term" value="F:calcium ion binding"/>
    <property type="evidence" value="ECO:0007669"/>
    <property type="project" value="InterPro"/>
</dbReference>
<feature type="transmembrane region" description="Helical" evidence="16">
    <location>
        <begin position="226"/>
        <end position="248"/>
    </location>
</feature>
<dbReference type="PROSITE" id="PS01187">
    <property type="entry name" value="EGF_CA"/>
    <property type="match status" value="1"/>
</dbReference>
<dbReference type="EMBL" id="JBBPBK010000005">
    <property type="protein sequence ID" value="KAK9284861.1"/>
    <property type="molecule type" value="Genomic_DNA"/>
</dbReference>
<evidence type="ECO:0000256" key="12">
    <source>
        <dbReference type="ARBA" id="ARBA00023157"/>
    </source>
</evidence>
<dbReference type="Gene3D" id="1.10.510.10">
    <property type="entry name" value="Transferase(Phosphotransferase) domain 1"/>
    <property type="match status" value="1"/>
</dbReference>
<dbReference type="Proteomes" id="UP001415857">
    <property type="component" value="Unassembled WGS sequence"/>
</dbReference>
<comment type="caution">
    <text evidence="18">The sequence shown here is derived from an EMBL/GenBank/DDBJ whole genome shotgun (WGS) entry which is preliminary data.</text>
</comment>
<dbReference type="InterPro" id="IPR013695">
    <property type="entry name" value="WAK"/>
</dbReference>
<dbReference type="InterPro" id="IPR049883">
    <property type="entry name" value="NOTCH1_EGF-like"/>
</dbReference>
<keyword evidence="11 16" id="KW-0472">Membrane</keyword>
<dbReference type="GO" id="GO:0005886">
    <property type="term" value="C:plasma membrane"/>
    <property type="evidence" value="ECO:0007669"/>
    <property type="project" value="TreeGrafter"/>
</dbReference>
<evidence type="ECO:0000256" key="11">
    <source>
        <dbReference type="ARBA" id="ARBA00023136"/>
    </source>
</evidence>
<evidence type="ECO:0000256" key="1">
    <source>
        <dbReference type="ARBA" id="ARBA00004479"/>
    </source>
</evidence>
<evidence type="ECO:0000256" key="16">
    <source>
        <dbReference type="SAM" id="Phobius"/>
    </source>
</evidence>
<dbReference type="SMART" id="SM00179">
    <property type="entry name" value="EGF_CA"/>
    <property type="match status" value="1"/>
</dbReference>
<keyword evidence="3" id="KW-0245">EGF-like domain</keyword>
<evidence type="ECO:0000256" key="9">
    <source>
        <dbReference type="ARBA" id="ARBA00022840"/>
    </source>
</evidence>
<keyword evidence="4" id="KW-0808">Transferase</keyword>
<evidence type="ECO:0000256" key="4">
    <source>
        <dbReference type="ARBA" id="ARBA00022679"/>
    </source>
</evidence>
<reference evidence="18 19" key="1">
    <citation type="journal article" date="2024" name="Plant J.">
        <title>Genome sequences and population genomics reveal climatic adaptation and genomic divergence between two closely related sweetgum species.</title>
        <authorList>
            <person name="Xu W.Q."/>
            <person name="Ren C.Q."/>
            <person name="Zhang X.Y."/>
            <person name="Comes H.P."/>
            <person name="Liu X.H."/>
            <person name="Li Y.G."/>
            <person name="Kettle C.J."/>
            <person name="Jalonen R."/>
            <person name="Gaisberger H."/>
            <person name="Ma Y.Z."/>
            <person name="Qiu Y.X."/>
        </authorList>
    </citation>
    <scope>NUCLEOTIDE SEQUENCE [LARGE SCALE GENOMIC DNA]</scope>
    <source>
        <strain evidence="18">Hangzhou</strain>
    </source>
</reference>
<dbReference type="InterPro" id="IPR001245">
    <property type="entry name" value="Ser-Thr/Tyr_kinase_cat_dom"/>
</dbReference>
<dbReference type="SMART" id="SM00181">
    <property type="entry name" value="EGF"/>
    <property type="match status" value="2"/>
</dbReference>
<protein>
    <recommendedName>
        <fullName evidence="17">Protein kinase domain-containing protein</fullName>
    </recommendedName>
</protein>
<dbReference type="GO" id="GO:0004674">
    <property type="term" value="F:protein serine/threonine kinase activity"/>
    <property type="evidence" value="ECO:0007669"/>
    <property type="project" value="UniProtKB-KW"/>
</dbReference>
<evidence type="ECO:0000256" key="2">
    <source>
        <dbReference type="ARBA" id="ARBA00022527"/>
    </source>
</evidence>
<evidence type="ECO:0000256" key="14">
    <source>
        <dbReference type="ARBA" id="ARBA00047558"/>
    </source>
</evidence>
<dbReference type="PROSITE" id="PS50011">
    <property type="entry name" value="PROTEIN_KINASE_DOM"/>
    <property type="match status" value="1"/>
</dbReference>
<keyword evidence="2" id="KW-0723">Serine/threonine-protein kinase</keyword>
<comment type="catalytic activity">
    <reaction evidence="15">
        <text>L-threonyl-[protein] + ATP = O-phospho-L-threonyl-[protein] + ADP + H(+)</text>
        <dbReference type="Rhea" id="RHEA:46608"/>
        <dbReference type="Rhea" id="RHEA-COMP:11060"/>
        <dbReference type="Rhea" id="RHEA-COMP:11605"/>
        <dbReference type="ChEBI" id="CHEBI:15378"/>
        <dbReference type="ChEBI" id="CHEBI:30013"/>
        <dbReference type="ChEBI" id="CHEBI:30616"/>
        <dbReference type="ChEBI" id="CHEBI:61977"/>
        <dbReference type="ChEBI" id="CHEBI:456216"/>
    </reaction>
</comment>
<dbReference type="GO" id="GO:0005524">
    <property type="term" value="F:ATP binding"/>
    <property type="evidence" value="ECO:0007669"/>
    <property type="project" value="UniProtKB-KW"/>
</dbReference>
<dbReference type="Pfam" id="PF07714">
    <property type="entry name" value="PK_Tyr_Ser-Thr"/>
    <property type="match status" value="1"/>
</dbReference>
<dbReference type="FunFam" id="3.30.200.20:FF:000043">
    <property type="entry name" value="Wall-associated receptor kinase 2"/>
    <property type="match status" value="1"/>
</dbReference>
<keyword evidence="19" id="KW-1185">Reference proteome</keyword>
<keyword evidence="5 16" id="KW-0812">Transmembrane</keyword>
<dbReference type="PANTHER" id="PTHR27005:SF521">
    <property type="entry name" value="WALL-ASSOCIATED RECEPTOR KINASE-LIKE 6"/>
    <property type="match status" value="1"/>
</dbReference>
<organism evidence="18 19">
    <name type="scientific">Liquidambar formosana</name>
    <name type="common">Formosan gum</name>
    <dbReference type="NCBI Taxonomy" id="63359"/>
    <lineage>
        <taxon>Eukaryota</taxon>
        <taxon>Viridiplantae</taxon>
        <taxon>Streptophyta</taxon>
        <taxon>Embryophyta</taxon>
        <taxon>Tracheophyta</taxon>
        <taxon>Spermatophyta</taxon>
        <taxon>Magnoliopsida</taxon>
        <taxon>eudicotyledons</taxon>
        <taxon>Gunneridae</taxon>
        <taxon>Pentapetalae</taxon>
        <taxon>Saxifragales</taxon>
        <taxon>Altingiaceae</taxon>
        <taxon>Liquidambar</taxon>
    </lineage>
</organism>
<keyword evidence="12" id="KW-1015">Disulfide bond</keyword>
<dbReference type="InterPro" id="IPR018097">
    <property type="entry name" value="EGF_Ca-bd_CS"/>
</dbReference>
<dbReference type="InterPro" id="IPR045274">
    <property type="entry name" value="WAK-like"/>
</dbReference>
<keyword evidence="10 16" id="KW-1133">Transmembrane helix</keyword>
<comment type="catalytic activity">
    <reaction evidence="14">
        <text>L-seryl-[protein] + ATP = O-phospho-L-seryl-[protein] + ADP + H(+)</text>
        <dbReference type="Rhea" id="RHEA:17989"/>
        <dbReference type="Rhea" id="RHEA-COMP:9863"/>
        <dbReference type="Rhea" id="RHEA-COMP:11604"/>
        <dbReference type="ChEBI" id="CHEBI:15378"/>
        <dbReference type="ChEBI" id="CHEBI:29999"/>
        <dbReference type="ChEBI" id="CHEBI:30616"/>
        <dbReference type="ChEBI" id="CHEBI:83421"/>
        <dbReference type="ChEBI" id="CHEBI:456216"/>
    </reaction>
</comment>
<dbReference type="PROSITE" id="PS00010">
    <property type="entry name" value="ASX_HYDROXYL"/>
    <property type="match status" value="1"/>
</dbReference>
<dbReference type="InterPro" id="IPR001881">
    <property type="entry name" value="EGF-like_Ca-bd_dom"/>
</dbReference>
<dbReference type="SUPFAM" id="SSF56112">
    <property type="entry name" value="Protein kinase-like (PK-like)"/>
    <property type="match status" value="1"/>
</dbReference>
<dbReference type="InterPro" id="IPR000152">
    <property type="entry name" value="EGF-type_Asp/Asn_hydroxyl_site"/>
</dbReference>
<dbReference type="InterPro" id="IPR011009">
    <property type="entry name" value="Kinase-like_dom_sf"/>
</dbReference>
<evidence type="ECO:0000313" key="19">
    <source>
        <dbReference type="Proteomes" id="UP001415857"/>
    </source>
</evidence>
<name>A0AAP0X103_LIQFO</name>
<proteinExistence type="predicted"/>
<dbReference type="CDD" id="cd14066">
    <property type="entry name" value="STKc_IRAK"/>
    <property type="match status" value="1"/>
</dbReference>
<dbReference type="InterPro" id="IPR000719">
    <property type="entry name" value="Prot_kinase_dom"/>
</dbReference>
<evidence type="ECO:0000313" key="18">
    <source>
        <dbReference type="EMBL" id="KAK9284861.1"/>
    </source>
</evidence>
<evidence type="ECO:0000256" key="10">
    <source>
        <dbReference type="ARBA" id="ARBA00022989"/>
    </source>
</evidence>
<dbReference type="InterPro" id="IPR000742">
    <property type="entry name" value="EGF"/>
</dbReference>
<evidence type="ECO:0000256" key="8">
    <source>
        <dbReference type="ARBA" id="ARBA00022777"/>
    </source>
</evidence>
<evidence type="ECO:0000259" key="17">
    <source>
        <dbReference type="PROSITE" id="PS50011"/>
    </source>
</evidence>
<keyword evidence="7" id="KW-0547">Nucleotide-binding</keyword>
<keyword evidence="9" id="KW-0067">ATP-binding</keyword>
<dbReference type="FunFam" id="1.10.510.10:FF:000084">
    <property type="entry name" value="Wall-associated receptor kinase 2"/>
    <property type="match status" value="1"/>
</dbReference>
<dbReference type="Gene3D" id="3.30.200.20">
    <property type="entry name" value="Phosphorylase Kinase, domain 1"/>
    <property type="match status" value="1"/>
</dbReference>
<evidence type="ECO:0000256" key="5">
    <source>
        <dbReference type="ARBA" id="ARBA00022692"/>
    </source>
</evidence>
<evidence type="ECO:0000256" key="6">
    <source>
        <dbReference type="ARBA" id="ARBA00022729"/>
    </source>
</evidence>
<dbReference type="PANTHER" id="PTHR27005">
    <property type="entry name" value="WALL-ASSOCIATED RECEPTOR KINASE-LIKE 21"/>
    <property type="match status" value="1"/>
</dbReference>
<evidence type="ECO:0000256" key="15">
    <source>
        <dbReference type="ARBA" id="ARBA00047951"/>
    </source>
</evidence>
<dbReference type="AlphaFoldDB" id="A0AAP0X103"/>
<dbReference type="InterPro" id="IPR008271">
    <property type="entry name" value="Ser/Thr_kinase_AS"/>
</dbReference>
<dbReference type="Pfam" id="PF07645">
    <property type="entry name" value="EGF_CA"/>
    <property type="match status" value="1"/>
</dbReference>
<gene>
    <name evidence="18" type="ORF">L1049_024041</name>
</gene>
<dbReference type="CDD" id="cd00054">
    <property type="entry name" value="EGF_CA"/>
    <property type="match status" value="1"/>
</dbReference>
<dbReference type="Gene3D" id="2.90.20.10">
    <property type="entry name" value="Plasmodium vivax P25 domain"/>
    <property type="match status" value="1"/>
</dbReference>
<dbReference type="PROSITE" id="PS00108">
    <property type="entry name" value="PROTEIN_KINASE_ST"/>
    <property type="match status" value="1"/>
</dbReference>
<keyword evidence="13" id="KW-0325">Glycoprotein</keyword>
<dbReference type="Pfam" id="PF08488">
    <property type="entry name" value="WAK"/>
    <property type="match status" value="1"/>
</dbReference>
<evidence type="ECO:0000256" key="3">
    <source>
        <dbReference type="ARBA" id="ARBA00022536"/>
    </source>
</evidence>
<dbReference type="GO" id="GO:0007166">
    <property type="term" value="P:cell surface receptor signaling pathway"/>
    <property type="evidence" value="ECO:0007669"/>
    <property type="project" value="InterPro"/>
</dbReference>